<accession>A0A8F2VYM6</accession>
<dbReference type="AlphaFoldDB" id="A0A8F2VYM6"/>
<gene>
    <name evidence="1" type="ORF">CA7LBN_000378</name>
</gene>
<dbReference type="EMBL" id="CP076749">
    <property type="protein sequence ID" value="QWW21632.1"/>
    <property type="molecule type" value="Genomic_DNA"/>
</dbReference>
<reference evidence="1" key="1">
    <citation type="submission" date="2021-06" db="EMBL/GenBank/DDBJ databases">
        <title>Candida auris outbreak in lebanese hospital.</title>
        <authorList>
            <person name="Finianos M."/>
        </authorList>
    </citation>
    <scope>NUCLEOTIDE SEQUENCE</scope>
    <source>
        <strain evidence="1">CA7LBN</strain>
    </source>
</reference>
<evidence type="ECO:0000313" key="1">
    <source>
        <dbReference type="EMBL" id="QWW21632.1"/>
    </source>
</evidence>
<proteinExistence type="predicted"/>
<sequence>MDSSVTPSVPKTPELEPVFLINLKLKPPAPVFTNKTRNKALTLATVVDGYISTVKNKYGFELEAKEITGFDDITTNIADNYNELDCKLYGKTPEGAGIYITYYGLIKLSEAVLAVLGGNSNASSFEDDYVTSNPRIHFDGDVPDKYKWAIQENLLGKGRFVKDPSGTLYVQYYVYVDKVIK</sequence>
<organism evidence="1">
    <name type="scientific">Candidozyma auris</name>
    <name type="common">Yeast</name>
    <name type="synonym">Candida auris</name>
    <dbReference type="NCBI Taxonomy" id="498019"/>
    <lineage>
        <taxon>Eukaryota</taxon>
        <taxon>Fungi</taxon>
        <taxon>Dikarya</taxon>
        <taxon>Ascomycota</taxon>
        <taxon>Saccharomycotina</taxon>
        <taxon>Pichiomycetes</taxon>
        <taxon>Metschnikowiaceae</taxon>
        <taxon>Candidozyma</taxon>
    </lineage>
</organism>
<protein>
    <submittedName>
        <fullName evidence="1">Uncharacterized protein</fullName>
    </submittedName>
</protein>
<dbReference type="Proteomes" id="UP000825438">
    <property type="component" value="Chromosome I"/>
</dbReference>
<dbReference type="Gene3D" id="2.40.160.20">
    <property type="match status" value="1"/>
</dbReference>
<dbReference type="Pfam" id="PF11578">
    <property type="entry name" value="DUF3237"/>
    <property type="match status" value="1"/>
</dbReference>
<name>A0A8F2VYM6_CANAR</name>